<evidence type="ECO:0000256" key="1">
    <source>
        <dbReference type="SAM" id="SignalP"/>
    </source>
</evidence>
<evidence type="ECO:0000313" key="3">
    <source>
        <dbReference type="Proteomes" id="UP000001070"/>
    </source>
</evidence>
<reference evidence="2 3" key="1">
    <citation type="journal article" date="2007" name="Nature">
        <title>Evolution of genes and genomes on the Drosophila phylogeny.</title>
        <authorList>
            <consortium name="Drosophila 12 Genomes Consortium"/>
            <person name="Clark A.G."/>
            <person name="Eisen M.B."/>
            <person name="Smith D.R."/>
            <person name="Bergman C.M."/>
            <person name="Oliver B."/>
            <person name="Markow T.A."/>
            <person name="Kaufman T.C."/>
            <person name="Kellis M."/>
            <person name="Gelbart W."/>
            <person name="Iyer V.N."/>
            <person name="Pollard D.A."/>
            <person name="Sackton T.B."/>
            <person name="Larracuente A.M."/>
            <person name="Singh N.D."/>
            <person name="Abad J.P."/>
            <person name="Abt D.N."/>
            <person name="Adryan B."/>
            <person name="Aguade M."/>
            <person name="Akashi H."/>
            <person name="Anderson W.W."/>
            <person name="Aquadro C.F."/>
            <person name="Ardell D.H."/>
            <person name="Arguello R."/>
            <person name="Artieri C.G."/>
            <person name="Barbash D.A."/>
            <person name="Barker D."/>
            <person name="Barsanti P."/>
            <person name="Batterham P."/>
            <person name="Batzoglou S."/>
            <person name="Begun D."/>
            <person name="Bhutkar A."/>
            <person name="Blanco E."/>
            <person name="Bosak S.A."/>
            <person name="Bradley R.K."/>
            <person name="Brand A.D."/>
            <person name="Brent M.R."/>
            <person name="Brooks A.N."/>
            <person name="Brown R.H."/>
            <person name="Butlin R.K."/>
            <person name="Caggese C."/>
            <person name="Calvi B.R."/>
            <person name="Bernardo de Carvalho A."/>
            <person name="Caspi A."/>
            <person name="Castrezana S."/>
            <person name="Celniker S.E."/>
            <person name="Chang J.L."/>
            <person name="Chapple C."/>
            <person name="Chatterji S."/>
            <person name="Chinwalla A."/>
            <person name="Civetta A."/>
            <person name="Clifton S.W."/>
            <person name="Comeron J.M."/>
            <person name="Costello J.C."/>
            <person name="Coyne J.A."/>
            <person name="Daub J."/>
            <person name="David R.G."/>
            <person name="Delcher A.L."/>
            <person name="Delehaunty K."/>
            <person name="Do C.B."/>
            <person name="Ebling H."/>
            <person name="Edwards K."/>
            <person name="Eickbush T."/>
            <person name="Evans J.D."/>
            <person name="Filipski A."/>
            <person name="Findeiss S."/>
            <person name="Freyhult E."/>
            <person name="Fulton L."/>
            <person name="Fulton R."/>
            <person name="Garcia A.C."/>
            <person name="Gardiner A."/>
            <person name="Garfield D.A."/>
            <person name="Garvin B.E."/>
            <person name="Gibson G."/>
            <person name="Gilbert D."/>
            <person name="Gnerre S."/>
            <person name="Godfrey J."/>
            <person name="Good R."/>
            <person name="Gotea V."/>
            <person name="Gravely B."/>
            <person name="Greenberg A.J."/>
            <person name="Griffiths-Jones S."/>
            <person name="Gross S."/>
            <person name="Guigo R."/>
            <person name="Gustafson E.A."/>
            <person name="Haerty W."/>
            <person name="Hahn M.W."/>
            <person name="Halligan D.L."/>
            <person name="Halpern A.L."/>
            <person name="Halter G.M."/>
            <person name="Han M.V."/>
            <person name="Heger A."/>
            <person name="Hillier L."/>
            <person name="Hinrichs A.S."/>
            <person name="Holmes I."/>
            <person name="Hoskins R.A."/>
            <person name="Hubisz M.J."/>
            <person name="Hultmark D."/>
            <person name="Huntley M.A."/>
            <person name="Jaffe D.B."/>
            <person name="Jagadeeshan S."/>
            <person name="Jeck W.R."/>
            <person name="Johnson J."/>
            <person name="Jones C.D."/>
            <person name="Jordan W.C."/>
            <person name="Karpen G.H."/>
            <person name="Kataoka E."/>
            <person name="Keightley P.D."/>
            <person name="Kheradpour P."/>
            <person name="Kirkness E.F."/>
            <person name="Koerich L.B."/>
            <person name="Kristiansen K."/>
            <person name="Kudrna D."/>
            <person name="Kulathinal R.J."/>
            <person name="Kumar S."/>
            <person name="Kwok R."/>
            <person name="Lander E."/>
            <person name="Langley C.H."/>
            <person name="Lapoint R."/>
            <person name="Lazzaro B.P."/>
            <person name="Lee S.J."/>
            <person name="Levesque L."/>
            <person name="Li R."/>
            <person name="Lin C.F."/>
            <person name="Lin M.F."/>
            <person name="Lindblad-Toh K."/>
            <person name="Llopart A."/>
            <person name="Long M."/>
            <person name="Low L."/>
            <person name="Lozovsky E."/>
            <person name="Lu J."/>
            <person name="Luo M."/>
            <person name="Machado C.A."/>
            <person name="Makalowski W."/>
            <person name="Marzo M."/>
            <person name="Matsuda M."/>
            <person name="Matzkin L."/>
            <person name="McAllister B."/>
            <person name="McBride C.S."/>
            <person name="McKernan B."/>
            <person name="McKernan K."/>
            <person name="Mendez-Lago M."/>
            <person name="Minx P."/>
            <person name="Mollenhauer M.U."/>
            <person name="Montooth K."/>
            <person name="Mount S.M."/>
            <person name="Mu X."/>
            <person name="Myers E."/>
            <person name="Negre B."/>
            <person name="Newfeld S."/>
            <person name="Nielsen R."/>
            <person name="Noor M.A."/>
            <person name="O'Grady P."/>
            <person name="Pachter L."/>
            <person name="Papaceit M."/>
            <person name="Parisi M.J."/>
            <person name="Parisi M."/>
            <person name="Parts L."/>
            <person name="Pedersen J.S."/>
            <person name="Pesole G."/>
            <person name="Phillippy A.M."/>
            <person name="Ponting C.P."/>
            <person name="Pop M."/>
            <person name="Porcelli D."/>
            <person name="Powell J.R."/>
            <person name="Prohaska S."/>
            <person name="Pruitt K."/>
            <person name="Puig M."/>
            <person name="Quesneville H."/>
            <person name="Ram K.R."/>
            <person name="Rand D."/>
            <person name="Rasmussen M.D."/>
            <person name="Reed L.K."/>
            <person name="Reenan R."/>
            <person name="Reily A."/>
            <person name="Remington K.A."/>
            <person name="Rieger T.T."/>
            <person name="Ritchie M.G."/>
            <person name="Robin C."/>
            <person name="Rogers Y.H."/>
            <person name="Rohde C."/>
            <person name="Rozas J."/>
            <person name="Rubenfield M.J."/>
            <person name="Ruiz A."/>
            <person name="Russo S."/>
            <person name="Salzberg S.L."/>
            <person name="Sanchez-Gracia A."/>
            <person name="Saranga D.J."/>
            <person name="Sato H."/>
            <person name="Schaeffer S.W."/>
            <person name="Schatz M.C."/>
            <person name="Schlenke T."/>
            <person name="Schwartz R."/>
            <person name="Segarra C."/>
            <person name="Singh R.S."/>
            <person name="Sirot L."/>
            <person name="Sirota M."/>
            <person name="Sisneros N.B."/>
            <person name="Smith C.D."/>
            <person name="Smith T.F."/>
            <person name="Spieth J."/>
            <person name="Stage D.E."/>
            <person name="Stark A."/>
            <person name="Stephan W."/>
            <person name="Strausberg R.L."/>
            <person name="Strempel S."/>
            <person name="Sturgill D."/>
            <person name="Sutton G."/>
            <person name="Sutton G.G."/>
            <person name="Tao W."/>
            <person name="Teichmann S."/>
            <person name="Tobari Y.N."/>
            <person name="Tomimura Y."/>
            <person name="Tsolas J.M."/>
            <person name="Valente V.L."/>
            <person name="Venter E."/>
            <person name="Venter J.C."/>
            <person name="Vicario S."/>
            <person name="Vieira F.G."/>
            <person name="Vilella A.J."/>
            <person name="Villasante A."/>
            <person name="Walenz B."/>
            <person name="Wang J."/>
            <person name="Wasserman M."/>
            <person name="Watts T."/>
            <person name="Wilson D."/>
            <person name="Wilson R.K."/>
            <person name="Wing R.A."/>
            <person name="Wolfner M.F."/>
            <person name="Wong A."/>
            <person name="Wong G.K."/>
            <person name="Wu C.I."/>
            <person name="Wu G."/>
            <person name="Yamamoto D."/>
            <person name="Yang H.P."/>
            <person name="Yang S.P."/>
            <person name="Yorke J.A."/>
            <person name="Yoshida K."/>
            <person name="Zdobnov E."/>
            <person name="Zhang P."/>
            <person name="Zhang Y."/>
            <person name="Zimin A.V."/>
            <person name="Baldwin J."/>
            <person name="Abdouelleil A."/>
            <person name="Abdulkadir J."/>
            <person name="Abebe A."/>
            <person name="Abera B."/>
            <person name="Abreu J."/>
            <person name="Acer S.C."/>
            <person name="Aftuck L."/>
            <person name="Alexander A."/>
            <person name="An P."/>
            <person name="Anderson E."/>
            <person name="Anderson S."/>
            <person name="Arachi H."/>
            <person name="Azer M."/>
            <person name="Bachantsang P."/>
            <person name="Barry A."/>
            <person name="Bayul T."/>
            <person name="Berlin A."/>
            <person name="Bessette D."/>
            <person name="Bloom T."/>
            <person name="Blye J."/>
            <person name="Boguslavskiy L."/>
            <person name="Bonnet C."/>
            <person name="Boukhgalter B."/>
            <person name="Bourzgui I."/>
            <person name="Brown A."/>
            <person name="Cahill P."/>
            <person name="Channer S."/>
            <person name="Cheshatsang Y."/>
            <person name="Chuda L."/>
            <person name="Citroen M."/>
            <person name="Collymore A."/>
            <person name="Cooke P."/>
            <person name="Costello M."/>
            <person name="D'Aco K."/>
            <person name="Daza R."/>
            <person name="De Haan G."/>
            <person name="DeGray S."/>
            <person name="DeMaso C."/>
            <person name="Dhargay N."/>
            <person name="Dooley K."/>
            <person name="Dooley E."/>
            <person name="Doricent M."/>
            <person name="Dorje P."/>
            <person name="Dorjee K."/>
            <person name="Dupes A."/>
            <person name="Elong R."/>
            <person name="Falk J."/>
            <person name="Farina A."/>
            <person name="Faro S."/>
            <person name="Ferguson D."/>
            <person name="Fisher S."/>
            <person name="Foley C.D."/>
            <person name="Franke A."/>
            <person name="Friedrich D."/>
            <person name="Gadbois L."/>
            <person name="Gearin G."/>
            <person name="Gearin C.R."/>
            <person name="Giannoukos G."/>
            <person name="Goode T."/>
            <person name="Graham J."/>
            <person name="Grandbois E."/>
            <person name="Grewal S."/>
            <person name="Gyaltsen K."/>
            <person name="Hafez N."/>
            <person name="Hagos B."/>
            <person name="Hall J."/>
            <person name="Henson C."/>
            <person name="Hollinger A."/>
            <person name="Honan T."/>
            <person name="Huard M.D."/>
            <person name="Hughes L."/>
            <person name="Hurhula B."/>
            <person name="Husby M.E."/>
            <person name="Kamat A."/>
            <person name="Kanga B."/>
            <person name="Kashin S."/>
            <person name="Khazanovich D."/>
            <person name="Kisner P."/>
            <person name="Lance K."/>
            <person name="Lara M."/>
            <person name="Lee W."/>
            <person name="Lennon N."/>
            <person name="Letendre F."/>
            <person name="LeVine R."/>
            <person name="Lipovsky A."/>
            <person name="Liu X."/>
            <person name="Liu J."/>
            <person name="Liu S."/>
            <person name="Lokyitsang T."/>
            <person name="Lokyitsang Y."/>
            <person name="Lubonja R."/>
            <person name="Lui A."/>
            <person name="MacDonald P."/>
            <person name="Magnisalis V."/>
            <person name="Maru K."/>
            <person name="Matthews C."/>
            <person name="McCusker W."/>
            <person name="McDonough S."/>
            <person name="Mehta T."/>
            <person name="Meldrim J."/>
            <person name="Meneus L."/>
            <person name="Mihai O."/>
            <person name="Mihalev A."/>
            <person name="Mihova T."/>
            <person name="Mittelman R."/>
            <person name="Mlenga V."/>
            <person name="Montmayeur A."/>
            <person name="Mulrain L."/>
            <person name="Navidi A."/>
            <person name="Naylor J."/>
            <person name="Negash T."/>
            <person name="Nguyen T."/>
            <person name="Nguyen N."/>
            <person name="Nicol R."/>
            <person name="Norbu C."/>
            <person name="Norbu N."/>
            <person name="Novod N."/>
            <person name="O'Neill B."/>
            <person name="Osman S."/>
            <person name="Markiewicz E."/>
            <person name="Oyono O.L."/>
            <person name="Patti C."/>
            <person name="Phunkhang P."/>
            <person name="Pierre F."/>
            <person name="Priest M."/>
            <person name="Raghuraman S."/>
            <person name="Rege F."/>
            <person name="Reyes R."/>
            <person name="Rise C."/>
            <person name="Rogov P."/>
            <person name="Ross K."/>
            <person name="Ryan E."/>
            <person name="Settipalli S."/>
            <person name="Shea T."/>
            <person name="Sherpa N."/>
            <person name="Shi L."/>
            <person name="Shih D."/>
            <person name="Sparrow T."/>
            <person name="Spaulding J."/>
            <person name="Stalker J."/>
            <person name="Stange-Thomann N."/>
            <person name="Stavropoulos S."/>
            <person name="Stone C."/>
            <person name="Strader C."/>
            <person name="Tesfaye S."/>
            <person name="Thomson T."/>
            <person name="Thoulutsang Y."/>
            <person name="Thoulutsang D."/>
            <person name="Topham K."/>
            <person name="Topping I."/>
            <person name="Tsamla T."/>
            <person name="Vassiliev H."/>
            <person name="Vo A."/>
            <person name="Wangchuk T."/>
            <person name="Wangdi T."/>
            <person name="Weiand M."/>
            <person name="Wilkinson J."/>
            <person name="Wilson A."/>
            <person name="Yadav S."/>
            <person name="Young G."/>
            <person name="Yu Q."/>
            <person name="Zembek L."/>
            <person name="Zhong D."/>
            <person name="Zimmer A."/>
            <person name="Zwirko Z."/>
            <person name="Jaffe D.B."/>
            <person name="Alvarez P."/>
            <person name="Brockman W."/>
            <person name="Butler J."/>
            <person name="Chin C."/>
            <person name="Gnerre S."/>
            <person name="Grabherr M."/>
            <person name="Kleber M."/>
            <person name="Mauceli E."/>
            <person name="MacCallum I."/>
        </authorList>
    </citation>
    <scope>NUCLEOTIDE SEQUENCE [LARGE SCALE GENOMIC DNA]</scope>
    <source>
        <strain evidence="3">Tucson 15287-2541.00</strain>
    </source>
</reference>
<name>B4IZ37_DROGR</name>
<dbReference type="Proteomes" id="UP000001070">
    <property type="component" value="Unassembled WGS sequence"/>
</dbReference>
<feature type="signal peptide" evidence="1">
    <location>
        <begin position="1"/>
        <end position="21"/>
    </location>
</feature>
<proteinExistence type="predicted"/>
<dbReference type="eggNOG" id="ENOG502R2P9">
    <property type="taxonomic scope" value="Eukaryota"/>
</dbReference>
<protein>
    <submittedName>
        <fullName evidence="2">GH15770</fullName>
    </submittedName>
</protein>
<evidence type="ECO:0000313" key="2">
    <source>
        <dbReference type="EMBL" id="EDV95559.1"/>
    </source>
</evidence>
<organism evidence="3">
    <name type="scientific">Drosophila grimshawi</name>
    <name type="common">Hawaiian fruit fly</name>
    <name type="synonym">Idiomyia grimshawi</name>
    <dbReference type="NCBI Taxonomy" id="7222"/>
    <lineage>
        <taxon>Eukaryota</taxon>
        <taxon>Metazoa</taxon>
        <taxon>Ecdysozoa</taxon>
        <taxon>Arthropoda</taxon>
        <taxon>Hexapoda</taxon>
        <taxon>Insecta</taxon>
        <taxon>Pterygota</taxon>
        <taxon>Neoptera</taxon>
        <taxon>Endopterygota</taxon>
        <taxon>Diptera</taxon>
        <taxon>Brachycera</taxon>
        <taxon>Muscomorpha</taxon>
        <taxon>Ephydroidea</taxon>
        <taxon>Drosophilidae</taxon>
        <taxon>Drosophila</taxon>
        <taxon>Hawaiian Drosophila</taxon>
    </lineage>
</organism>
<dbReference type="AlphaFoldDB" id="B4IZ37"/>
<accession>B4IZ37</accession>
<gene>
    <name evidence="2" type="primary">Dgri\GH15770</name>
    <name evidence="2" type="ORF">Dgri_GH15770</name>
</gene>
<dbReference type="EMBL" id="CH916366">
    <property type="protein sequence ID" value="EDV95559.1"/>
    <property type="molecule type" value="Genomic_DNA"/>
</dbReference>
<feature type="chain" id="PRO_5002811179" evidence="1">
    <location>
        <begin position="22"/>
        <end position="104"/>
    </location>
</feature>
<dbReference type="HOGENOM" id="CLU_2252785_0_0_1"/>
<dbReference type="InParanoid" id="B4IZ37"/>
<sequence length="104" mass="10570">MQTLLIVTAVGLGLLFSLALATSEDAPKPGPVKPPGDGTIFEACPRPPAQSIRCLQEWACQQVIRLDLRCLLNLNGNNLLGNLVSIPGIGGGGNGGILGGLLGG</sequence>
<keyword evidence="1" id="KW-0732">Signal</keyword>
<dbReference type="STRING" id="7222.B4IZ37"/>
<keyword evidence="3" id="KW-1185">Reference proteome</keyword>